<protein>
    <submittedName>
        <fullName evidence="1">Uncharacterized protein</fullName>
    </submittedName>
</protein>
<dbReference type="Proteomes" id="UP000435910">
    <property type="component" value="Unassembled WGS sequence"/>
</dbReference>
<evidence type="ECO:0000313" key="1">
    <source>
        <dbReference type="EMBL" id="TWL25345.1"/>
    </source>
</evidence>
<evidence type="ECO:0000313" key="2">
    <source>
        <dbReference type="Proteomes" id="UP000435910"/>
    </source>
</evidence>
<dbReference type="RefSeq" id="WP_155761913.1">
    <property type="nucleotide sequence ID" value="NZ_CAMFKN010000002.1"/>
</dbReference>
<organism evidence="1 2">
    <name type="scientific">Bacillus licheniformis</name>
    <dbReference type="NCBI Taxonomy" id="1402"/>
    <lineage>
        <taxon>Bacteria</taxon>
        <taxon>Bacillati</taxon>
        <taxon>Bacillota</taxon>
        <taxon>Bacilli</taxon>
        <taxon>Bacillales</taxon>
        <taxon>Bacillaceae</taxon>
        <taxon>Bacillus</taxon>
    </lineage>
</organism>
<dbReference type="EMBL" id="NILC01000026">
    <property type="protein sequence ID" value="TWL25345.1"/>
    <property type="molecule type" value="Genomic_DNA"/>
</dbReference>
<proteinExistence type="predicted"/>
<gene>
    <name evidence="1" type="ORF">CHCC16736_4228</name>
</gene>
<reference evidence="1 2" key="1">
    <citation type="submission" date="2019-06" db="EMBL/GenBank/DDBJ databases">
        <title>Genome sequence analysis of &gt;100 Bacillus licheniformis strains suggests intrinsic resistance to this species.</title>
        <authorList>
            <person name="Wels M."/>
            <person name="Siezen R.J."/>
            <person name="Johansen E."/>
            <person name="Stuer-Lauridsen B."/>
            <person name="Bjerre K."/>
            <person name="Nielsen B.K.K."/>
        </authorList>
    </citation>
    <scope>NUCLEOTIDE SEQUENCE [LARGE SCALE GENOMIC DNA]</scope>
    <source>
        <strain evidence="1 2">BAC-16736</strain>
    </source>
</reference>
<sequence length="53" mass="6372">MNKFKIGSLKDSIKPFQMFCKDKGLKEGDFYNVADYTYWLTEKYYKDELDCGR</sequence>
<accession>A0A8B5Y9V9</accession>
<comment type="caution">
    <text evidence="1">The sequence shown here is derived from an EMBL/GenBank/DDBJ whole genome shotgun (WGS) entry which is preliminary data.</text>
</comment>
<dbReference type="AlphaFoldDB" id="A0A8B5Y9V9"/>
<name>A0A8B5Y9V9_BACLI</name>